<dbReference type="RefSeq" id="WP_353722098.1">
    <property type="nucleotide sequence ID" value="NZ_CP159289.1"/>
</dbReference>
<feature type="chain" id="PRO_5043885362" evidence="2">
    <location>
        <begin position="22"/>
        <end position="105"/>
    </location>
</feature>
<dbReference type="AlphaFoldDB" id="A0AAU8FS18"/>
<evidence type="ECO:0000313" key="3">
    <source>
        <dbReference type="EMBL" id="XCH26817.1"/>
    </source>
</evidence>
<organism evidence="3">
    <name type="scientific">Dyadobacter sp. 676</name>
    <dbReference type="NCBI Taxonomy" id="3088362"/>
    <lineage>
        <taxon>Bacteria</taxon>
        <taxon>Pseudomonadati</taxon>
        <taxon>Bacteroidota</taxon>
        <taxon>Cytophagia</taxon>
        <taxon>Cytophagales</taxon>
        <taxon>Spirosomataceae</taxon>
        <taxon>Dyadobacter</taxon>
    </lineage>
</organism>
<gene>
    <name evidence="3" type="ORF">ABV298_10645</name>
</gene>
<feature type="compositionally biased region" description="Low complexity" evidence="1">
    <location>
        <begin position="40"/>
        <end position="59"/>
    </location>
</feature>
<keyword evidence="2" id="KW-0732">Signal</keyword>
<feature type="region of interest" description="Disordered" evidence="1">
    <location>
        <begin position="31"/>
        <end position="68"/>
    </location>
</feature>
<proteinExistence type="predicted"/>
<accession>A0AAU8FS18</accession>
<protein>
    <submittedName>
        <fullName evidence="3">Uncharacterized protein</fullName>
    </submittedName>
</protein>
<sequence length="105" mass="10879">MKKSILLSCVLAVALVGTLFSLPKVVVNNKGKDVDKERSQSATAANATAPAATESASGSHDGAALTPDQQKVVDQLRSGFNQAGDKDKVAAGIRLSDEFAKLPEI</sequence>
<feature type="signal peptide" evidence="2">
    <location>
        <begin position="1"/>
        <end position="21"/>
    </location>
</feature>
<evidence type="ECO:0000256" key="2">
    <source>
        <dbReference type="SAM" id="SignalP"/>
    </source>
</evidence>
<name>A0AAU8FS18_9BACT</name>
<reference evidence="3" key="1">
    <citation type="submission" date="2024-06" db="EMBL/GenBank/DDBJ databases">
        <title>Sequencing and assembly of the genome of Dyadobacter sp. strain 676, a symbiont of Cyamopsis tetragonoloba.</title>
        <authorList>
            <person name="Guro P."/>
            <person name="Sazanova A."/>
            <person name="Kuznetsova I."/>
            <person name="Belimov A."/>
            <person name="Safronova V."/>
        </authorList>
    </citation>
    <scope>NUCLEOTIDE SEQUENCE</scope>
    <source>
        <strain evidence="3">676</strain>
    </source>
</reference>
<evidence type="ECO:0000256" key="1">
    <source>
        <dbReference type="SAM" id="MobiDB-lite"/>
    </source>
</evidence>
<dbReference type="EMBL" id="CP159289">
    <property type="protein sequence ID" value="XCH26817.1"/>
    <property type="molecule type" value="Genomic_DNA"/>
</dbReference>